<accession>A0A816UDM1</accession>
<sequence length="69" mass="7842">MVQQLNHPNKKVVPAPSSSCPRVLRRKNGIDMRQEQQTPPPNHRRQAGAFHSPETIHASKLELLRTRVA</sequence>
<organism evidence="2">
    <name type="scientific">Brassica napus</name>
    <name type="common">Rape</name>
    <dbReference type="NCBI Taxonomy" id="3708"/>
    <lineage>
        <taxon>Eukaryota</taxon>
        <taxon>Viridiplantae</taxon>
        <taxon>Streptophyta</taxon>
        <taxon>Embryophyta</taxon>
        <taxon>Tracheophyta</taxon>
        <taxon>Spermatophyta</taxon>
        <taxon>Magnoliopsida</taxon>
        <taxon>eudicotyledons</taxon>
        <taxon>Gunneridae</taxon>
        <taxon>Pentapetalae</taxon>
        <taxon>rosids</taxon>
        <taxon>malvids</taxon>
        <taxon>Brassicales</taxon>
        <taxon>Brassicaceae</taxon>
        <taxon>Brassiceae</taxon>
        <taxon>Brassica</taxon>
    </lineage>
</organism>
<proteinExistence type="predicted"/>
<reference evidence="2" key="1">
    <citation type="submission" date="2021-01" db="EMBL/GenBank/DDBJ databases">
        <authorList>
            <consortium name="Genoscope - CEA"/>
            <person name="William W."/>
        </authorList>
    </citation>
    <scope>NUCLEOTIDE SEQUENCE</scope>
</reference>
<evidence type="ECO:0000313" key="2">
    <source>
        <dbReference type="EMBL" id="CAF2109774.1"/>
    </source>
</evidence>
<gene>
    <name evidence="2" type="ORF">DARMORV10_C08P20540.1</name>
</gene>
<dbReference type="EMBL" id="HG994372">
    <property type="protein sequence ID" value="CAF2109774.1"/>
    <property type="molecule type" value="Genomic_DNA"/>
</dbReference>
<feature type="region of interest" description="Disordered" evidence="1">
    <location>
        <begin position="1"/>
        <end position="58"/>
    </location>
</feature>
<dbReference type="AlphaFoldDB" id="A0A816UDM1"/>
<dbReference type="Proteomes" id="UP001295469">
    <property type="component" value="Chromosome C08"/>
</dbReference>
<name>A0A816UDM1_BRANA</name>
<protein>
    <submittedName>
        <fullName evidence="2">(rape) hypothetical protein</fullName>
    </submittedName>
</protein>
<evidence type="ECO:0000256" key="1">
    <source>
        <dbReference type="SAM" id="MobiDB-lite"/>
    </source>
</evidence>